<dbReference type="Pfam" id="PF00476">
    <property type="entry name" value="DNA_pol_A"/>
    <property type="match status" value="1"/>
</dbReference>
<evidence type="ECO:0000313" key="7">
    <source>
        <dbReference type="EMBL" id="KKL65898.1"/>
    </source>
</evidence>
<evidence type="ECO:0000256" key="5">
    <source>
        <dbReference type="ARBA" id="ARBA00049244"/>
    </source>
</evidence>
<dbReference type="Gene3D" id="1.10.150.20">
    <property type="entry name" value="5' to 3' exonuclease, C-terminal subdomain"/>
    <property type="match status" value="1"/>
</dbReference>
<sequence>MLEALDAGIDIYLAFVKIFFGNESFRRKAAGDDSLLVQRRSDAKTIILAITYGMGIDKMARNLGVRAQVARGMRAKCFRRMPSMKELMNECMRQVARYGYIDDEVGRRYRVPSALSYKAINAIIQGLAAQVMKRALVSCMDTIDMWNSMMGQTDKFVRARQILTVHDEIVFEIPVGQEDELVPLLDSSMISVMPELSVPLKADVSWGPFGASWGDKVDWQPGDSSRAFAVKKSKAPSGEIAAVVGQIS</sequence>
<dbReference type="InterPro" id="IPR002298">
    <property type="entry name" value="DNA_polymerase_A"/>
</dbReference>
<dbReference type="Gene3D" id="3.30.70.370">
    <property type="match status" value="1"/>
</dbReference>
<dbReference type="PANTHER" id="PTHR10133:SF62">
    <property type="entry name" value="DNA POLYMERASE THETA"/>
    <property type="match status" value="1"/>
</dbReference>
<name>A0A0F9DVK2_9ZZZZ</name>
<feature type="non-terminal residue" evidence="7">
    <location>
        <position position="1"/>
    </location>
</feature>
<protein>
    <recommendedName>
        <fullName evidence="1">DNA-directed DNA polymerase</fullName>
        <ecNumber evidence="1">2.7.7.7</ecNumber>
    </recommendedName>
</protein>
<keyword evidence="2" id="KW-0808">Transferase</keyword>
<dbReference type="GO" id="GO:0003677">
    <property type="term" value="F:DNA binding"/>
    <property type="evidence" value="ECO:0007669"/>
    <property type="project" value="InterPro"/>
</dbReference>
<keyword evidence="4" id="KW-0239">DNA-directed DNA polymerase</keyword>
<evidence type="ECO:0000256" key="1">
    <source>
        <dbReference type="ARBA" id="ARBA00012417"/>
    </source>
</evidence>
<dbReference type="PROSITE" id="PS00447">
    <property type="entry name" value="DNA_POLYMERASE_A"/>
    <property type="match status" value="1"/>
</dbReference>
<comment type="caution">
    <text evidence="7">The sequence shown here is derived from an EMBL/GenBank/DDBJ whole genome shotgun (WGS) entry which is preliminary data.</text>
</comment>
<organism evidence="7">
    <name type="scientific">marine sediment metagenome</name>
    <dbReference type="NCBI Taxonomy" id="412755"/>
    <lineage>
        <taxon>unclassified sequences</taxon>
        <taxon>metagenomes</taxon>
        <taxon>ecological metagenomes</taxon>
    </lineage>
</organism>
<keyword evidence="3" id="KW-0548">Nucleotidyltransferase</keyword>
<evidence type="ECO:0000256" key="2">
    <source>
        <dbReference type="ARBA" id="ARBA00022679"/>
    </source>
</evidence>
<feature type="domain" description="DNA-directed DNA polymerase family A palm" evidence="6">
    <location>
        <begin position="8"/>
        <end position="177"/>
    </location>
</feature>
<comment type="catalytic activity">
    <reaction evidence="5">
        <text>DNA(n) + a 2'-deoxyribonucleoside 5'-triphosphate = DNA(n+1) + diphosphate</text>
        <dbReference type="Rhea" id="RHEA:22508"/>
        <dbReference type="Rhea" id="RHEA-COMP:17339"/>
        <dbReference type="Rhea" id="RHEA-COMP:17340"/>
        <dbReference type="ChEBI" id="CHEBI:33019"/>
        <dbReference type="ChEBI" id="CHEBI:61560"/>
        <dbReference type="ChEBI" id="CHEBI:173112"/>
        <dbReference type="EC" id="2.7.7.7"/>
    </reaction>
</comment>
<evidence type="ECO:0000256" key="3">
    <source>
        <dbReference type="ARBA" id="ARBA00022695"/>
    </source>
</evidence>
<accession>A0A0F9DVK2</accession>
<dbReference type="SUPFAM" id="SSF56672">
    <property type="entry name" value="DNA/RNA polymerases"/>
    <property type="match status" value="1"/>
</dbReference>
<proteinExistence type="predicted"/>
<evidence type="ECO:0000259" key="6">
    <source>
        <dbReference type="SMART" id="SM00482"/>
    </source>
</evidence>
<dbReference type="InterPro" id="IPR019760">
    <property type="entry name" value="DNA-dir_DNA_pol_A_CS"/>
</dbReference>
<reference evidence="7" key="1">
    <citation type="journal article" date="2015" name="Nature">
        <title>Complex archaea that bridge the gap between prokaryotes and eukaryotes.</title>
        <authorList>
            <person name="Spang A."/>
            <person name="Saw J.H."/>
            <person name="Jorgensen S.L."/>
            <person name="Zaremba-Niedzwiedzka K."/>
            <person name="Martijn J."/>
            <person name="Lind A.E."/>
            <person name="van Eijk R."/>
            <person name="Schleper C."/>
            <person name="Guy L."/>
            <person name="Ettema T.J."/>
        </authorList>
    </citation>
    <scope>NUCLEOTIDE SEQUENCE</scope>
</reference>
<dbReference type="EC" id="2.7.7.7" evidence="1"/>
<dbReference type="PANTHER" id="PTHR10133">
    <property type="entry name" value="DNA POLYMERASE I"/>
    <property type="match status" value="1"/>
</dbReference>
<dbReference type="AlphaFoldDB" id="A0A0F9DVK2"/>
<dbReference type="GO" id="GO:0006302">
    <property type="term" value="P:double-strand break repair"/>
    <property type="evidence" value="ECO:0007669"/>
    <property type="project" value="TreeGrafter"/>
</dbReference>
<dbReference type="InterPro" id="IPR001098">
    <property type="entry name" value="DNA-dir_DNA_pol_A_palm_dom"/>
</dbReference>
<evidence type="ECO:0000256" key="4">
    <source>
        <dbReference type="ARBA" id="ARBA00022932"/>
    </source>
</evidence>
<dbReference type="GO" id="GO:0003887">
    <property type="term" value="F:DNA-directed DNA polymerase activity"/>
    <property type="evidence" value="ECO:0007669"/>
    <property type="project" value="UniProtKB-KW"/>
</dbReference>
<dbReference type="SMART" id="SM00482">
    <property type="entry name" value="POLAc"/>
    <property type="match status" value="1"/>
</dbReference>
<dbReference type="GO" id="GO:0006261">
    <property type="term" value="P:DNA-templated DNA replication"/>
    <property type="evidence" value="ECO:0007669"/>
    <property type="project" value="InterPro"/>
</dbReference>
<dbReference type="PRINTS" id="PR00868">
    <property type="entry name" value="DNAPOLI"/>
</dbReference>
<gene>
    <name evidence="7" type="ORF">LCGC14_2150390</name>
</gene>
<dbReference type="EMBL" id="LAZR01027383">
    <property type="protein sequence ID" value="KKL65898.1"/>
    <property type="molecule type" value="Genomic_DNA"/>
</dbReference>
<dbReference type="InterPro" id="IPR043502">
    <property type="entry name" value="DNA/RNA_pol_sf"/>
</dbReference>